<dbReference type="GeneID" id="111009060"/>
<dbReference type="PANTHER" id="PTHR20961:SF5">
    <property type="entry name" value="GLYCOSYLTRANSFERASE-RELATED"/>
    <property type="match status" value="1"/>
</dbReference>
<accession>A0A6J1C7Y7</accession>
<dbReference type="KEGG" id="mcha:111009060"/>
<dbReference type="GO" id="GO:0016763">
    <property type="term" value="F:pentosyltransferase activity"/>
    <property type="evidence" value="ECO:0007669"/>
    <property type="project" value="UniProtKB-ARBA"/>
</dbReference>
<feature type="domain" description="Glycosyltransferase 61 catalytic" evidence="5">
    <location>
        <begin position="212"/>
        <end position="309"/>
    </location>
</feature>
<dbReference type="PANTHER" id="PTHR20961">
    <property type="entry name" value="GLYCOSYLTRANSFERASE"/>
    <property type="match status" value="1"/>
</dbReference>
<keyword evidence="2" id="KW-0328">Glycosyltransferase</keyword>
<dbReference type="GO" id="GO:0000139">
    <property type="term" value="C:Golgi membrane"/>
    <property type="evidence" value="ECO:0007669"/>
    <property type="project" value="UniProtKB-SubCell"/>
</dbReference>
<sequence length="406" mass="46465">MINEAYSSLQPNEVADAVIKKTTPICSLADRADFCDIIDVNVRIDGESSSVYFASTDMGISEGNSSWKIRPYARKEDEAAMGNTREWSVKAVKNPQKMPQCTRNHSVPAILFSTGGYAGNHFHDFTDVVIPLFVTAREFNGEVQFLITDTQPWWVLKYQAIISKLSKFDIINIDKETQVHCFPRAIVGLKRDDKELRIDPKKHSYSMRDFKEFLRSCYSLKRDRGGGRGRKKGLKPQLLIVARRRTRSFTNTEEIRKMARKLGFKVIVMEPDVNVKKVAEIVNSCDVMMGVHGAGLANIVFLPKNAVFIQIVPFGSRWAKWLSKNFFGEPSKDMELKYLEYNMSVEESTLIQQYPKDDVVLRDPQAIQDQGGWRAFKSVYFVKQNVNLDINRFRPTLLKALELLQQ</sequence>
<evidence type="ECO:0000313" key="7">
    <source>
        <dbReference type="RefSeq" id="XP_022137684.1"/>
    </source>
</evidence>
<keyword evidence="4" id="KW-0325">Glycoprotein</keyword>
<keyword evidence="3" id="KW-0808">Transferase</keyword>
<keyword evidence="6" id="KW-1185">Reference proteome</keyword>
<dbReference type="InterPro" id="IPR049625">
    <property type="entry name" value="Glyco_transf_61_cat"/>
</dbReference>
<gene>
    <name evidence="7" type="primary">LOC111009060</name>
</gene>
<dbReference type="OrthoDB" id="529273at2759"/>
<evidence type="ECO:0000259" key="5">
    <source>
        <dbReference type="Pfam" id="PF04577"/>
    </source>
</evidence>
<dbReference type="AlphaFoldDB" id="A0A6J1C7Y7"/>
<evidence type="ECO:0000313" key="6">
    <source>
        <dbReference type="Proteomes" id="UP000504603"/>
    </source>
</evidence>
<dbReference type="Proteomes" id="UP000504603">
    <property type="component" value="Unplaced"/>
</dbReference>
<reference evidence="7" key="1">
    <citation type="submission" date="2025-08" db="UniProtKB">
        <authorList>
            <consortium name="RefSeq"/>
        </authorList>
    </citation>
    <scope>IDENTIFICATION</scope>
    <source>
        <strain evidence="7">OHB3-1</strain>
    </source>
</reference>
<dbReference type="Pfam" id="PF04577">
    <property type="entry name" value="Glyco_transf_61"/>
    <property type="match status" value="1"/>
</dbReference>
<evidence type="ECO:0000256" key="1">
    <source>
        <dbReference type="ARBA" id="ARBA00004323"/>
    </source>
</evidence>
<evidence type="ECO:0000256" key="3">
    <source>
        <dbReference type="ARBA" id="ARBA00022679"/>
    </source>
</evidence>
<dbReference type="InterPro" id="IPR007657">
    <property type="entry name" value="Glycosyltransferase_61"/>
</dbReference>
<protein>
    <submittedName>
        <fullName evidence="7">Protein O-linked-mannose beta-1,4-N-acetylglucosaminyltransferase 2-like</fullName>
    </submittedName>
</protein>
<organism evidence="6 7">
    <name type="scientific">Momordica charantia</name>
    <name type="common">Bitter gourd</name>
    <name type="synonym">Balsam pear</name>
    <dbReference type="NCBI Taxonomy" id="3673"/>
    <lineage>
        <taxon>Eukaryota</taxon>
        <taxon>Viridiplantae</taxon>
        <taxon>Streptophyta</taxon>
        <taxon>Embryophyta</taxon>
        <taxon>Tracheophyta</taxon>
        <taxon>Spermatophyta</taxon>
        <taxon>Magnoliopsida</taxon>
        <taxon>eudicotyledons</taxon>
        <taxon>Gunneridae</taxon>
        <taxon>Pentapetalae</taxon>
        <taxon>rosids</taxon>
        <taxon>fabids</taxon>
        <taxon>Cucurbitales</taxon>
        <taxon>Cucurbitaceae</taxon>
        <taxon>Momordiceae</taxon>
        <taxon>Momordica</taxon>
    </lineage>
</organism>
<evidence type="ECO:0000256" key="4">
    <source>
        <dbReference type="ARBA" id="ARBA00023180"/>
    </source>
</evidence>
<name>A0A6J1C7Y7_MOMCH</name>
<comment type="subcellular location">
    <subcellularLocation>
        <location evidence="1">Golgi apparatus membrane</location>
        <topology evidence="1">Single-pass type II membrane protein</topology>
    </subcellularLocation>
</comment>
<dbReference type="RefSeq" id="XP_022137684.1">
    <property type="nucleotide sequence ID" value="XM_022281992.1"/>
</dbReference>
<proteinExistence type="predicted"/>
<evidence type="ECO:0000256" key="2">
    <source>
        <dbReference type="ARBA" id="ARBA00022676"/>
    </source>
</evidence>